<dbReference type="AlphaFoldDB" id="A0A158R096"/>
<name>A0A158R096_NIPBR</name>
<reference evidence="2 3" key="2">
    <citation type="submission" date="2018-11" db="EMBL/GenBank/DDBJ databases">
        <authorList>
            <consortium name="Pathogen Informatics"/>
        </authorList>
    </citation>
    <scope>NUCLEOTIDE SEQUENCE [LARGE SCALE GENOMIC DNA]</scope>
</reference>
<evidence type="ECO:0000256" key="1">
    <source>
        <dbReference type="SAM" id="Phobius"/>
    </source>
</evidence>
<gene>
    <name evidence="2" type="ORF">NBR_LOCUS11418</name>
</gene>
<organism evidence="4">
    <name type="scientific">Nippostrongylus brasiliensis</name>
    <name type="common">Rat hookworm</name>
    <dbReference type="NCBI Taxonomy" id="27835"/>
    <lineage>
        <taxon>Eukaryota</taxon>
        <taxon>Metazoa</taxon>
        <taxon>Ecdysozoa</taxon>
        <taxon>Nematoda</taxon>
        <taxon>Chromadorea</taxon>
        <taxon>Rhabditida</taxon>
        <taxon>Rhabditina</taxon>
        <taxon>Rhabditomorpha</taxon>
        <taxon>Strongyloidea</taxon>
        <taxon>Heligmosomidae</taxon>
        <taxon>Nippostrongylus</taxon>
    </lineage>
</organism>
<dbReference type="EMBL" id="UYSL01020520">
    <property type="protein sequence ID" value="VDL75007.1"/>
    <property type="molecule type" value="Genomic_DNA"/>
</dbReference>
<feature type="transmembrane region" description="Helical" evidence="1">
    <location>
        <begin position="133"/>
        <end position="152"/>
    </location>
</feature>
<keyword evidence="1" id="KW-1133">Transmembrane helix</keyword>
<reference evidence="4" key="1">
    <citation type="submission" date="2016-04" db="UniProtKB">
        <authorList>
            <consortium name="WormBaseParasite"/>
        </authorList>
    </citation>
    <scope>IDENTIFICATION</scope>
</reference>
<keyword evidence="1" id="KW-0812">Transmembrane</keyword>
<protein>
    <submittedName>
        <fullName evidence="4">Glucuronosyltransferase</fullName>
    </submittedName>
</protein>
<dbReference type="Proteomes" id="UP000271162">
    <property type="component" value="Unassembled WGS sequence"/>
</dbReference>
<accession>A0A158R096</accession>
<feature type="transmembrane region" description="Helical" evidence="1">
    <location>
        <begin position="158"/>
        <end position="173"/>
    </location>
</feature>
<evidence type="ECO:0000313" key="3">
    <source>
        <dbReference type="Proteomes" id="UP000271162"/>
    </source>
</evidence>
<proteinExistence type="predicted"/>
<dbReference type="WBParaSite" id="NBR_0001141701-mRNA-1">
    <property type="protein sequence ID" value="NBR_0001141701-mRNA-1"/>
    <property type="gene ID" value="NBR_0001141701"/>
</dbReference>
<keyword evidence="3" id="KW-1185">Reference proteome</keyword>
<evidence type="ECO:0000313" key="4">
    <source>
        <dbReference type="WBParaSite" id="NBR_0001141701-mRNA-1"/>
    </source>
</evidence>
<keyword evidence="1" id="KW-0472">Membrane</keyword>
<sequence length="174" mass="19445">MNLGPGGGEENEQTPLTKVVHDIGDIDVDMLSPTCIYSQREIEFASTNVLANLEIYAYIEPNVVSVFAANLAFNLTFDRRIMPEHFALFASEGCPAAIVDVSGTFPDWLPIYRIPVQGKVVEKPPDPTTFRDVIIAVIIVIVYYLVLTNFILPLHFQLWMPLVGFFLILAPIFT</sequence>
<evidence type="ECO:0000313" key="2">
    <source>
        <dbReference type="EMBL" id="VDL75007.1"/>
    </source>
</evidence>